<evidence type="ECO:0000313" key="7">
    <source>
        <dbReference type="Proteomes" id="UP000637383"/>
    </source>
</evidence>
<dbReference type="PANTHER" id="PTHR31403:SF7">
    <property type="entry name" value="PHOSPHOLIPASE A1-IGAMMA3, CHLOROPLASTIC"/>
    <property type="match status" value="1"/>
</dbReference>
<dbReference type="Gene3D" id="3.40.50.1820">
    <property type="entry name" value="alpha/beta hydrolase"/>
    <property type="match status" value="1"/>
</dbReference>
<evidence type="ECO:0000256" key="3">
    <source>
        <dbReference type="ARBA" id="ARBA00022963"/>
    </source>
</evidence>
<dbReference type="EMBL" id="JACJTU010000037">
    <property type="protein sequence ID" value="MBD2737759.1"/>
    <property type="molecule type" value="Genomic_DNA"/>
</dbReference>
<protein>
    <submittedName>
        <fullName evidence="6">Lipase family protein</fullName>
    </submittedName>
</protein>
<accession>A0ABR8KFX2</accession>
<keyword evidence="4" id="KW-0443">Lipid metabolism</keyword>
<evidence type="ECO:0000313" key="6">
    <source>
        <dbReference type="EMBL" id="MBD2737759.1"/>
    </source>
</evidence>
<reference evidence="6 7" key="1">
    <citation type="journal article" date="2020" name="ISME J.">
        <title>Comparative genomics reveals insights into cyanobacterial evolution and habitat adaptation.</title>
        <authorList>
            <person name="Chen M.Y."/>
            <person name="Teng W.K."/>
            <person name="Zhao L."/>
            <person name="Hu C.X."/>
            <person name="Zhou Y.K."/>
            <person name="Han B.P."/>
            <person name="Song L.R."/>
            <person name="Shu W.S."/>
        </authorList>
    </citation>
    <scope>NUCLEOTIDE SEQUENCE [LARGE SCALE GENOMIC DNA]</scope>
    <source>
        <strain evidence="6 7">FACHB-159</strain>
    </source>
</reference>
<dbReference type="CDD" id="cd00519">
    <property type="entry name" value="Lipase_3"/>
    <property type="match status" value="1"/>
</dbReference>
<evidence type="ECO:0000256" key="2">
    <source>
        <dbReference type="ARBA" id="ARBA00022946"/>
    </source>
</evidence>
<evidence type="ECO:0000256" key="1">
    <source>
        <dbReference type="ARBA" id="ARBA00022801"/>
    </source>
</evidence>
<dbReference type="RefSeq" id="WP_190958331.1">
    <property type="nucleotide sequence ID" value="NZ_JACJTU010000037.1"/>
</dbReference>
<keyword evidence="2" id="KW-0809">Transit peptide</keyword>
<dbReference type="SUPFAM" id="SSF53474">
    <property type="entry name" value="alpha/beta-Hydrolases"/>
    <property type="match status" value="1"/>
</dbReference>
<dbReference type="PANTHER" id="PTHR31403">
    <property type="entry name" value="PHOSPHOLIPASE A1-IBETA2, CHLOROPLASTIC"/>
    <property type="match status" value="1"/>
</dbReference>
<evidence type="ECO:0000259" key="5">
    <source>
        <dbReference type="Pfam" id="PF01764"/>
    </source>
</evidence>
<keyword evidence="3" id="KW-0442">Lipid degradation</keyword>
<dbReference type="Pfam" id="PF01764">
    <property type="entry name" value="Lipase_3"/>
    <property type="match status" value="1"/>
</dbReference>
<dbReference type="Proteomes" id="UP000637383">
    <property type="component" value="Unassembled WGS sequence"/>
</dbReference>
<dbReference type="InterPro" id="IPR002921">
    <property type="entry name" value="Fungal_lipase-type"/>
</dbReference>
<name>A0ABR8KFX2_9NOSO</name>
<gene>
    <name evidence="6" type="ORF">H6H03_28380</name>
</gene>
<evidence type="ECO:0000256" key="4">
    <source>
        <dbReference type="ARBA" id="ARBA00023098"/>
    </source>
</evidence>
<proteinExistence type="predicted"/>
<sequence>MAIDRFDVSRAVELGKTIAVAYQLYDVAEDNRADFATNALPGDYQLQSQIYANDSLFDPATPQSRRDALAKSLDGLFNTEKPIGLIAVSMQKNDIIVAFRGTQNGFEWFHDGDLQKTKFAIADPSGQDVCMGSTEYGITSLYFSCTTGKTDKSPRLIDTLQELVKGKTLTITGHSLGGAMAALLAMHAAVTLKGIPNSVSALTFASPLIGDKNFAGQFDTLIPDSWRVVNRPDIVPTLPPMFAGYAHVASEYPVNSDHLTKHCLSCWHDLETYLYLLDNTNLLHPECCP</sequence>
<keyword evidence="1" id="KW-0378">Hydrolase</keyword>
<keyword evidence="7" id="KW-1185">Reference proteome</keyword>
<dbReference type="InterPro" id="IPR029058">
    <property type="entry name" value="AB_hydrolase_fold"/>
</dbReference>
<comment type="caution">
    <text evidence="6">The sequence shown here is derived from an EMBL/GenBank/DDBJ whole genome shotgun (WGS) entry which is preliminary data.</text>
</comment>
<organism evidence="6 7">
    <name type="scientific">Nostoc paludosum FACHB-159</name>
    <dbReference type="NCBI Taxonomy" id="2692908"/>
    <lineage>
        <taxon>Bacteria</taxon>
        <taxon>Bacillati</taxon>
        <taxon>Cyanobacteriota</taxon>
        <taxon>Cyanophyceae</taxon>
        <taxon>Nostocales</taxon>
        <taxon>Nostocaceae</taxon>
        <taxon>Nostoc</taxon>
    </lineage>
</organism>
<feature type="domain" description="Fungal lipase-type" evidence="5">
    <location>
        <begin position="96"/>
        <end position="241"/>
    </location>
</feature>